<accession>A0A3N0V249</accession>
<evidence type="ECO:0000313" key="2">
    <source>
        <dbReference type="Proteomes" id="UP000282106"/>
    </source>
</evidence>
<dbReference type="EMBL" id="RJVO01000008">
    <property type="protein sequence ID" value="ROH86785.1"/>
    <property type="molecule type" value="Genomic_DNA"/>
</dbReference>
<sequence length="101" mass="11456">MTALTFSTAGLPFPAISLLMLAYTNRFLALSGLARQLIAKHHERPSEELRAQVRNPSLRLNLLRHERTTAIRWGRFWPRTNPIPLAINARMPVPRGAPGRH</sequence>
<dbReference type="AlphaFoldDB" id="A0A3N0V249"/>
<evidence type="ECO:0000313" key="1">
    <source>
        <dbReference type="EMBL" id="ROH86785.1"/>
    </source>
</evidence>
<name>A0A3N0V249_9GAMM</name>
<proteinExistence type="predicted"/>
<dbReference type="Proteomes" id="UP000282106">
    <property type="component" value="Unassembled WGS sequence"/>
</dbReference>
<comment type="caution">
    <text evidence="1">The sequence shown here is derived from an EMBL/GenBank/DDBJ whole genome shotgun (WGS) entry which is preliminary data.</text>
</comment>
<keyword evidence="2" id="KW-1185">Reference proteome</keyword>
<dbReference type="InParanoid" id="A0A3N0V249"/>
<dbReference type="InterPro" id="IPR021279">
    <property type="entry name" value="DUF2721"/>
</dbReference>
<organism evidence="1 2">
    <name type="scientific">Stagnimonas aquatica</name>
    <dbReference type="NCBI Taxonomy" id="2689987"/>
    <lineage>
        <taxon>Bacteria</taxon>
        <taxon>Pseudomonadati</taxon>
        <taxon>Pseudomonadota</taxon>
        <taxon>Gammaproteobacteria</taxon>
        <taxon>Nevskiales</taxon>
        <taxon>Nevskiaceae</taxon>
        <taxon>Stagnimonas</taxon>
    </lineage>
</organism>
<reference evidence="1 2" key="1">
    <citation type="submission" date="2018-10" db="EMBL/GenBank/DDBJ databases">
        <authorList>
            <person name="Chen W.-M."/>
        </authorList>
    </citation>
    <scope>NUCLEOTIDE SEQUENCE [LARGE SCALE GENOMIC DNA]</scope>
    <source>
        <strain evidence="1 2">THS-13</strain>
    </source>
</reference>
<protein>
    <submittedName>
        <fullName evidence="1">DUF2721 domain-containing protein</fullName>
    </submittedName>
</protein>
<dbReference type="Pfam" id="PF11026">
    <property type="entry name" value="DUF2721"/>
    <property type="match status" value="1"/>
</dbReference>
<dbReference type="RefSeq" id="WP_123212774.1">
    <property type="nucleotide sequence ID" value="NZ_RJVO01000008.1"/>
</dbReference>
<gene>
    <name evidence="1" type="ORF">ED208_15240</name>
</gene>